<dbReference type="InterPro" id="IPR017871">
    <property type="entry name" value="ABC_transporter-like_CS"/>
</dbReference>
<evidence type="ECO:0000313" key="8">
    <source>
        <dbReference type="EMBL" id="CAB3809702.1"/>
    </source>
</evidence>
<reference evidence="8 9" key="1">
    <citation type="submission" date="2020-04" db="EMBL/GenBank/DDBJ databases">
        <authorList>
            <person name="De Canck E."/>
        </authorList>
    </citation>
    <scope>NUCLEOTIDE SEQUENCE [LARGE SCALE GENOMIC DNA]</scope>
    <source>
        <strain evidence="8 9">LMG 27177</strain>
    </source>
</reference>
<dbReference type="PANTHER" id="PTHR42788:SF13">
    <property type="entry name" value="ALIPHATIC SULFONATES IMPORT ATP-BINDING PROTEIN SSUB"/>
    <property type="match status" value="1"/>
</dbReference>
<organism evidence="8 9">
    <name type="scientific">Paraburkholderia fynbosensis</name>
    <dbReference type="NCBI Taxonomy" id="1200993"/>
    <lineage>
        <taxon>Bacteria</taxon>
        <taxon>Pseudomonadati</taxon>
        <taxon>Pseudomonadota</taxon>
        <taxon>Betaproteobacteria</taxon>
        <taxon>Burkholderiales</taxon>
        <taxon>Burkholderiaceae</taxon>
        <taxon>Paraburkholderia</taxon>
    </lineage>
</organism>
<dbReference type="Proteomes" id="UP000494252">
    <property type="component" value="Unassembled WGS sequence"/>
</dbReference>
<evidence type="ECO:0000256" key="3">
    <source>
        <dbReference type="ARBA" id="ARBA00022475"/>
    </source>
</evidence>
<keyword evidence="4" id="KW-0997">Cell inner membrane</keyword>
<dbReference type="SMART" id="SM00382">
    <property type="entry name" value="AAA"/>
    <property type="match status" value="1"/>
</dbReference>
<dbReference type="SUPFAM" id="SSF52540">
    <property type="entry name" value="P-loop containing nucleoside triphosphate hydrolases"/>
    <property type="match status" value="1"/>
</dbReference>
<evidence type="ECO:0000256" key="5">
    <source>
        <dbReference type="ARBA" id="ARBA00022741"/>
    </source>
</evidence>
<evidence type="ECO:0000256" key="4">
    <source>
        <dbReference type="ARBA" id="ARBA00022519"/>
    </source>
</evidence>
<feature type="domain" description="ABC transporter" evidence="7">
    <location>
        <begin position="21"/>
        <end position="255"/>
    </location>
</feature>
<evidence type="ECO:0000256" key="6">
    <source>
        <dbReference type="ARBA" id="ARBA00022840"/>
    </source>
</evidence>
<keyword evidence="9" id="KW-1185">Reference proteome</keyword>
<dbReference type="Gene3D" id="3.40.50.300">
    <property type="entry name" value="P-loop containing nucleotide triphosphate hydrolases"/>
    <property type="match status" value="1"/>
</dbReference>
<dbReference type="GO" id="GO:0005524">
    <property type="term" value="F:ATP binding"/>
    <property type="evidence" value="ECO:0007669"/>
    <property type="project" value="UniProtKB-KW"/>
</dbReference>
<sequence>MKMTEISQEHVGSVSQPDAFVQFKDVCYSYPGGTPALKDANFSIGRGEVVAMVGPSGCGKSTLLSLLAGLRRPDSGTLKINFSDEERRFLAKASTPPLTMVFQTNTVFPWMSVEKNIRFGLRTAKLSTAEKDERVSTMLQMGGLEQFRNSLPHQLSGGMLRRVALLAGIAPMPKILLLDEPFSALDEPTRVILHQDLLEIIRKFGITCLFVTHDIAEAVSLSDRVLVFGKRPTSVRNVHDIRFERPRDLISMRTSSEFDDAYGAVWRDLWAAIEEAKA</sequence>
<evidence type="ECO:0000256" key="2">
    <source>
        <dbReference type="ARBA" id="ARBA00022448"/>
    </source>
</evidence>
<dbReference type="InterPro" id="IPR027417">
    <property type="entry name" value="P-loop_NTPase"/>
</dbReference>
<dbReference type="RefSeq" id="WP_175165896.1">
    <property type="nucleotide sequence ID" value="NZ_CADIKI010000030.1"/>
</dbReference>
<dbReference type="InterPro" id="IPR003593">
    <property type="entry name" value="AAA+_ATPase"/>
</dbReference>
<dbReference type="EMBL" id="CADIKI010000030">
    <property type="protein sequence ID" value="CAB3809702.1"/>
    <property type="molecule type" value="Genomic_DNA"/>
</dbReference>
<dbReference type="PROSITE" id="PS50893">
    <property type="entry name" value="ABC_TRANSPORTER_2"/>
    <property type="match status" value="1"/>
</dbReference>
<comment type="similarity">
    <text evidence="1">Belongs to the ABC transporter superfamily.</text>
</comment>
<dbReference type="InterPro" id="IPR050166">
    <property type="entry name" value="ABC_transporter_ATP-bind"/>
</dbReference>
<dbReference type="AlphaFoldDB" id="A0A6J5H2N6"/>
<keyword evidence="3" id="KW-1003">Cell membrane</keyword>
<keyword evidence="4" id="KW-0472">Membrane</keyword>
<keyword evidence="6 8" id="KW-0067">ATP-binding</keyword>
<evidence type="ECO:0000256" key="1">
    <source>
        <dbReference type="ARBA" id="ARBA00005417"/>
    </source>
</evidence>
<dbReference type="GO" id="GO:0016887">
    <property type="term" value="F:ATP hydrolysis activity"/>
    <property type="evidence" value="ECO:0007669"/>
    <property type="project" value="InterPro"/>
</dbReference>
<name>A0A6J5H2N6_9BURK</name>
<dbReference type="CDD" id="cd03293">
    <property type="entry name" value="ABC_NrtD_SsuB_transporters"/>
    <property type="match status" value="1"/>
</dbReference>
<keyword evidence="5" id="KW-0547">Nucleotide-binding</keyword>
<keyword evidence="2" id="KW-0813">Transport</keyword>
<dbReference type="PROSITE" id="PS00211">
    <property type="entry name" value="ABC_TRANSPORTER_1"/>
    <property type="match status" value="1"/>
</dbReference>
<dbReference type="InterPro" id="IPR003439">
    <property type="entry name" value="ABC_transporter-like_ATP-bd"/>
</dbReference>
<evidence type="ECO:0000313" key="9">
    <source>
        <dbReference type="Proteomes" id="UP000494252"/>
    </source>
</evidence>
<evidence type="ECO:0000259" key="7">
    <source>
        <dbReference type="PROSITE" id="PS50893"/>
    </source>
</evidence>
<gene>
    <name evidence="8" type="primary">nrtD_7</name>
    <name evidence="8" type="ORF">LMG27177_06881</name>
</gene>
<dbReference type="PANTHER" id="PTHR42788">
    <property type="entry name" value="TAURINE IMPORT ATP-BINDING PROTEIN-RELATED"/>
    <property type="match status" value="1"/>
</dbReference>
<proteinExistence type="inferred from homology"/>
<accession>A0A6J5H2N6</accession>
<protein>
    <submittedName>
        <fullName evidence="8">Nitrate import ATP-binding protein NrtD</fullName>
    </submittedName>
</protein>
<dbReference type="Pfam" id="PF00005">
    <property type="entry name" value="ABC_tran"/>
    <property type="match status" value="1"/>
</dbReference>